<evidence type="ECO:0000259" key="8">
    <source>
        <dbReference type="Pfam" id="PF00892"/>
    </source>
</evidence>
<comment type="caution">
    <text evidence="9">The sequence shown here is derived from an EMBL/GenBank/DDBJ whole genome shotgun (WGS) entry which is preliminary data.</text>
</comment>
<dbReference type="SUPFAM" id="SSF103481">
    <property type="entry name" value="Multidrug resistance efflux transporter EmrE"/>
    <property type="match status" value="2"/>
</dbReference>
<feature type="transmembrane region" description="Helical" evidence="7">
    <location>
        <begin position="266"/>
        <end position="285"/>
    </location>
</feature>
<dbReference type="InterPro" id="IPR000620">
    <property type="entry name" value="EamA_dom"/>
</dbReference>
<feature type="transmembrane region" description="Helical" evidence="7">
    <location>
        <begin position="181"/>
        <end position="201"/>
    </location>
</feature>
<evidence type="ECO:0000256" key="1">
    <source>
        <dbReference type="ARBA" id="ARBA00004651"/>
    </source>
</evidence>
<feature type="transmembrane region" description="Helical" evidence="7">
    <location>
        <begin position="36"/>
        <end position="54"/>
    </location>
</feature>
<comment type="subcellular location">
    <subcellularLocation>
        <location evidence="1">Cell membrane</location>
        <topology evidence="1">Multi-pass membrane protein</topology>
    </subcellularLocation>
</comment>
<evidence type="ECO:0000256" key="7">
    <source>
        <dbReference type="SAM" id="Phobius"/>
    </source>
</evidence>
<feature type="transmembrane region" description="Helical" evidence="7">
    <location>
        <begin position="66"/>
        <end position="85"/>
    </location>
</feature>
<dbReference type="AlphaFoldDB" id="A0A3M8DPJ3"/>
<evidence type="ECO:0000256" key="4">
    <source>
        <dbReference type="ARBA" id="ARBA00022692"/>
    </source>
</evidence>
<comment type="similarity">
    <text evidence="2">Belongs to the EamA transporter family.</text>
</comment>
<feature type="transmembrane region" description="Helical" evidence="7">
    <location>
        <begin position="213"/>
        <end position="231"/>
    </location>
</feature>
<accession>A0A3M8DPJ3</accession>
<dbReference type="OrthoDB" id="3180815at2"/>
<keyword evidence="3" id="KW-1003">Cell membrane</keyword>
<feature type="transmembrane region" description="Helical" evidence="7">
    <location>
        <begin position="122"/>
        <end position="139"/>
    </location>
</feature>
<dbReference type="InterPro" id="IPR050638">
    <property type="entry name" value="AA-Vitamin_Transporters"/>
</dbReference>
<feature type="transmembrane region" description="Helical" evidence="7">
    <location>
        <begin position="151"/>
        <end position="169"/>
    </location>
</feature>
<keyword evidence="6 7" id="KW-0472">Membrane</keyword>
<feature type="domain" description="EamA" evidence="8">
    <location>
        <begin position="149"/>
        <end position="281"/>
    </location>
</feature>
<dbReference type="PANTHER" id="PTHR32322:SF18">
    <property type="entry name" value="S-ADENOSYLMETHIONINE_S-ADENOSYLHOMOCYSTEINE TRANSPORTER"/>
    <property type="match status" value="1"/>
</dbReference>
<proteinExistence type="inferred from homology"/>
<organism evidence="9 10">
    <name type="scientific">Brevibacillus fluminis</name>
    <dbReference type="NCBI Taxonomy" id="511487"/>
    <lineage>
        <taxon>Bacteria</taxon>
        <taxon>Bacillati</taxon>
        <taxon>Bacillota</taxon>
        <taxon>Bacilli</taxon>
        <taxon>Bacillales</taxon>
        <taxon>Paenibacillaceae</taxon>
        <taxon>Brevibacillus</taxon>
    </lineage>
</organism>
<name>A0A3M8DPJ3_9BACL</name>
<feature type="transmembrane region" description="Helical" evidence="7">
    <location>
        <begin position="91"/>
        <end position="110"/>
    </location>
</feature>
<evidence type="ECO:0000256" key="2">
    <source>
        <dbReference type="ARBA" id="ARBA00007362"/>
    </source>
</evidence>
<dbReference type="InterPro" id="IPR037185">
    <property type="entry name" value="EmrE-like"/>
</dbReference>
<feature type="domain" description="EamA" evidence="8">
    <location>
        <begin position="2"/>
        <end position="135"/>
    </location>
</feature>
<keyword evidence="10" id="KW-1185">Reference proteome</keyword>
<dbReference type="Pfam" id="PF00892">
    <property type="entry name" value="EamA"/>
    <property type="match status" value="2"/>
</dbReference>
<protein>
    <submittedName>
        <fullName evidence="9">DMT family transporter</fullName>
    </submittedName>
</protein>
<evidence type="ECO:0000313" key="9">
    <source>
        <dbReference type="EMBL" id="RNB90043.1"/>
    </source>
</evidence>
<dbReference type="PANTHER" id="PTHR32322">
    <property type="entry name" value="INNER MEMBRANE TRANSPORTER"/>
    <property type="match status" value="1"/>
</dbReference>
<feature type="transmembrane region" description="Helical" evidence="7">
    <location>
        <begin position="238"/>
        <end position="260"/>
    </location>
</feature>
<keyword evidence="5 7" id="KW-1133">Transmembrane helix</keyword>
<dbReference type="GO" id="GO:0005886">
    <property type="term" value="C:plasma membrane"/>
    <property type="evidence" value="ECO:0007669"/>
    <property type="project" value="UniProtKB-SubCell"/>
</dbReference>
<gene>
    <name evidence="9" type="ORF">EDM56_12210</name>
</gene>
<reference evidence="9 10" key="1">
    <citation type="submission" date="2018-10" db="EMBL/GenBank/DDBJ databases">
        <title>Phylogenomics of Brevibacillus.</title>
        <authorList>
            <person name="Dunlap C."/>
        </authorList>
    </citation>
    <scope>NUCLEOTIDE SEQUENCE [LARGE SCALE GENOMIC DNA]</scope>
    <source>
        <strain evidence="9 10">JCM 15716</strain>
    </source>
</reference>
<dbReference type="EMBL" id="RHHQ01000008">
    <property type="protein sequence ID" value="RNB90043.1"/>
    <property type="molecule type" value="Genomic_DNA"/>
</dbReference>
<keyword evidence="4 7" id="KW-0812">Transmembrane</keyword>
<evidence type="ECO:0000256" key="5">
    <source>
        <dbReference type="ARBA" id="ARBA00022989"/>
    </source>
</evidence>
<evidence type="ECO:0000256" key="3">
    <source>
        <dbReference type="ARBA" id="ARBA00022475"/>
    </source>
</evidence>
<dbReference type="Proteomes" id="UP000271031">
    <property type="component" value="Unassembled WGS sequence"/>
</dbReference>
<sequence length="298" mass="32334">MRWMLLVFLGACSYGILSTFVKLAYGEGFVVQDVVGSQMFLGAVMLWALALFALRQKRQLSGKTGLYLLIAGVPAGLTGVLYYVSLQYIPASLAIVLLFQFTWMGVLIDAVLERKWPGKEKLLALLLLVIGTLLAGGVFEQDLHELPLMGLLFGFLSAISYSMTIYFSGKAAPHVNFWVRSAVMTTGSMLIVFLIFPPAFFVNGSLTHGLLPYSLLLSIFGAVIPPLLFNLGIPRIGVGLGTILGAAELPTAVIMSSLLLSEHVSLLQWIGVVIILLGVAIPEMLNRWQNQRKNAGSS</sequence>
<evidence type="ECO:0000256" key="6">
    <source>
        <dbReference type="ARBA" id="ARBA00023136"/>
    </source>
</evidence>
<evidence type="ECO:0000313" key="10">
    <source>
        <dbReference type="Proteomes" id="UP000271031"/>
    </source>
</evidence>